<name>A0A7E5WTR2_TRINI</name>
<dbReference type="OrthoDB" id="7477808at2759"/>
<feature type="region of interest" description="Disordered" evidence="1">
    <location>
        <begin position="209"/>
        <end position="246"/>
    </location>
</feature>
<dbReference type="GeneID" id="113505622"/>
<feature type="compositionally biased region" description="Basic residues" evidence="1">
    <location>
        <begin position="222"/>
        <end position="237"/>
    </location>
</feature>
<sequence length="312" mass="35180">MPQPNKRRLQEIDDTLDHLTETLKQLDEYSSKAEFECSLITAKLKREKLKAMAAAAQSQILLAQMDVLIAETDLYSDIQRLKKSKKTKLDERSKEKSTACRCKSAKSASKSVKKTHNTTKETDQDQKKGPVIDEDTASNDTVLVTPLNIGNTESVINTSESILSPLSGRSQDSRDVKTSTDIFNLADNEMIKQYDTLLSNSMYAEFNTPYSKNNSFTPDVKHNHKTSKRTRSSKRSKSKENEVENSIKNSLQKNIVSAVKGIVQHDDTAMTPVRHNMPSVLTQPKRPCVETPCMPQPSLYVRRPVFEVFHSK</sequence>
<gene>
    <name evidence="3" type="primary">LOC113505622</name>
</gene>
<evidence type="ECO:0000313" key="2">
    <source>
        <dbReference type="Proteomes" id="UP000322000"/>
    </source>
</evidence>
<feature type="compositionally biased region" description="Basic and acidic residues" evidence="1">
    <location>
        <begin position="118"/>
        <end position="131"/>
    </location>
</feature>
<dbReference type="AlphaFoldDB" id="A0A7E5WTR2"/>
<organism evidence="2 3">
    <name type="scientific">Trichoplusia ni</name>
    <name type="common">Cabbage looper</name>
    <dbReference type="NCBI Taxonomy" id="7111"/>
    <lineage>
        <taxon>Eukaryota</taxon>
        <taxon>Metazoa</taxon>
        <taxon>Ecdysozoa</taxon>
        <taxon>Arthropoda</taxon>
        <taxon>Hexapoda</taxon>
        <taxon>Insecta</taxon>
        <taxon>Pterygota</taxon>
        <taxon>Neoptera</taxon>
        <taxon>Endopterygota</taxon>
        <taxon>Lepidoptera</taxon>
        <taxon>Glossata</taxon>
        <taxon>Ditrysia</taxon>
        <taxon>Noctuoidea</taxon>
        <taxon>Noctuidae</taxon>
        <taxon>Plusiinae</taxon>
        <taxon>Trichoplusia</taxon>
    </lineage>
</organism>
<dbReference type="InParanoid" id="A0A7E5WTR2"/>
<feature type="region of interest" description="Disordered" evidence="1">
    <location>
        <begin position="110"/>
        <end position="139"/>
    </location>
</feature>
<evidence type="ECO:0000313" key="3">
    <source>
        <dbReference type="RefSeq" id="XP_026744215.1"/>
    </source>
</evidence>
<accession>A0A7E5WTR2</accession>
<dbReference type="RefSeq" id="XP_026744215.1">
    <property type="nucleotide sequence ID" value="XM_026888414.1"/>
</dbReference>
<evidence type="ECO:0000256" key="1">
    <source>
        <dbReference type="SAM" id="MobiDB-lite"/>
    </source>
</evidence>
<reference evidence="3" key="1">
    <citation type="submission" date="2025-08" db="UniProtKB">
        <authorList>
            <consortium name="RefSeq"/>
        </authorList>
    </citation>
    <scope>IDENTIFICATION</scope>
</reference>
<proteinExistence type="predicted"/>
<dbReference type="Proteomes" id="UP000322000">
    <property type="component" value="Chromosome 26"/>
</dbReference>
<protein>
    <submittedName>
        <fullName evidence="3">Uncharacterized protein LOC113505622</fullName>
    </submittedName>
</protein>
<keyword evidence="2" id="KW-1185">Reference proteome</keyword>
<dbReference type="KEGG" id="tnl:113505622"/>